<dbReference type="EC" id="3.6.1.55" evidence="11"/>
<comment type="catalytic activity">
    <reaction evidence="10">
        <text>8-oxo-dGTP + H2O = 8-oxo-dGMP + diphosphate + H(+)</text>
        <dbReference type="Rhea" id="RHEA:31575"/>
        <dbReference type="ChEBI" id="CHEBI:15377"/>
        <dbReference type="ChEBI" id="CHEBI:15378"/>
        <dbReference type="ChEBI" id="CHEBI:33019"/>
        <dbReference type="ChEBI" id="CHEBI:63224"/>
        <dbReference type="ChEBI" id="CHEBI:77896"/>
        <dbReference type="EC" id="3.6.1.55"/>
    </reaction>
</comment>
<dbReference type="InterPro" id="IPR015797">
    <property type="entry name" value="NUDIX_hydrolase-like_dom_sf"/>
</dbReference>
<keyword evidence="3" id="KW-0515">Mutator protein</keyword>
<evidence type="ECO:0000256" key="9">
    <source>
        <dbReference type="ARBA" id="ARBA00023204"/>
    </source>
</evidence>
<evidence type="ECO:0000256" key="7">
    <source>
        <dbReference type="ARBA" id="ARBA00022801"/>
    </source>
</evidence>
<proteinExistence type="inferred from homology"/>
<dbReference type="PANTHER" id="PTHR47707">
    <property type="entry name" value="8-OXO-DGTP DIPHOSPHATASE"/>
    <property type="match status" value="1"/>
</dbReference>
<keyword evidence="9" id="KW-0234">DNA repair</keyword>
<keyword evidence="15" id="KW-1185">Reference proteome</keyword>
<dbReference type="SUPFAM" id="SSF55811">
    <property type="entry name" value="Nudix"/>
    <property type="match status" value="1"/>
</dbReference>
<feature type="domain" description="Nudix hydrolase" evidence="13">
    <location>
        <begin position="1"/>
        <end position="125"/>
    </location>
</feature>
<evidence type="ECO:0000259" key="13">
    <source>
        <dbReference type="PROSITE" id="PS51462"/>
    </source>
</evidence>
<keyword evidence="6" id="KW-0227">DNA damage</keyword>
<evidence type="ECO:0000256" key="1">
    <source>
        <dbReference type="ARBA" id="ARBA00001946"/>
    </source>
</evidence>
<dbReference type="Pfam" id="PF00293">
    <property type="entry name" value="NUDIX"/>
    <property type="match status" value="1"/>
</dbReference>
<evidence type="ECO:0000256" key="10">
    <source>
        <dbReference type="ARBA" id="ARBA00035861"/>
    </source>
</evidence>
<evidence type="ECO:0000313" key="15">
    <source>
        <dbReference type="Proteomes" id="UP000780875"/>
    </source>
</evidence>
<evidence type="ECO:0000256" key="4">
    <source>
        <dbReference type="ARBA" id="ARBA00022705"/>
    </source>
</evidence>
<dbReference type="PRINTS" id="PR00502">
    <property type="entry name" value="NUDIXFAMILY"/>
</dbReference>
<dbReference type="EMBL" id="JAIQZJ010000012">
    <property type="protein sequence ID" value="MBZ5740078.1"/>
    <property type="molecule type" value="Genomic_DNA"/>
</dbReference>
<name>A0ABS7UGB8_9ACTN</name>
<keyword evidence="7 12" id="KW-0378">Hydrolase</keyword>
<reference evidence="14 15" key="1">
    <citation type="submission" date="2021-09" db="EMBL/GenBank/DDBJ databases">
        <title>Whole genome sequence of Nocardioides sp. GBK3QG-3.</title>
        <authorList>
            <person name="Tuo L."/>
        </authorList>
    </citation>
    <scope>NUCLEOTIDE SEQUENCE [LARGE SCALE GENOMIC DNA]</scope>
    <source>
        <strain evidence="14 15">GBK3QG-3</strain>
    </source>
</reference>
<dbReference type="PROSITE" id="PS51462">
    <property type="entry name" value="NUDIX"/>
    <property type="match status" value="1"/>
</dbReference>
<gene>
    <name evidence="14" type="ORF">K8U61_18020</name>
</gene>
<keyword evidence="8" id="KW-0460">Magnesium</keyword>
<comment type="caution">
    <text evidence="14">The sequence shown here is derived from an EMBL/GenBank/DDBJ whole genome shotgun (WGS) entry which is preliminary data.</text>
</comment>
<evidence type="ECO:0000256" key="5">
    <source>
        <dbReference type="ARBA" id="ARBA00022723"/>
    </source>
</evidence>
<evidence type="ECO:0000256" key="12">
    <source>
        <dbReference type="RuleBase" id="RU003476"/>
    </source>
</evidence>
<protein>
    <recommendedName>
        <fullName evidence="11">8-oxo-dGTP diphosphatase</fullName>
        <ecNumber evidence="11">3.6.1.55</ecNumber>
    </recommendedName>
</protein>
<comment type="similarity">
    <text evidence="2 12">Belongs to the Nudix hydrolase family.</text>
</comment>
<keyword evidence="4" id="KW-0235">DNA replication</keyword>
<evidence type="ECO:0000256" key="3">
    <source>
        <dbReference type="ARBA" id="ARBA00022457"/>
    </source>
</evidence>
<dbReference type="Gene3D" id="3.90.79.10">
    <property type="entry name" value="Nucleoside Triphosphate Pyrophosphohydrolase"/>
    <property type="match status" value="1"/>
</dbReference>
<keyword evidence="5" id="KW-0479">Metal-binding</keyword>
<evidence type="ECO:0000313" key="14">
    <source>
        <dbReference type="EMBL" id="MBZ5740078.1"/>
    </source>
</evidence>
<dbReference type="RefSeq" id="WP_224124441.1">
    <property type="nucleotide sequence ID" value="NZ_JAIQZJ010000012.1"/>
</dbReference>
<dbReference type="PROSITE" id="PS00893">
    <property type="entry name" value="NUDIX_BOX"/>
    <property type="match status" value="1"/>
</dbReference>
<organism evidence="14 15">
    <name type="scientific">Nocardioides mangrovi</name>
    <dbReference type="NCBI Taxonomy" id="2874580"/>
    <lineage>
        <taxon>Bacteria</taxon>
        <taxon>Bacillati</taxon>
        <taxon>Actinomycetota</taxon>
        <taxon>Actinomycetes</taxon>
        <taxon>Propionibacteriales</taxon>
        <taxon>Nocardioidaceae</taxon>
        <taxon>Nocardioides</taxon>
    </lineage>
</organism>
<dbReference type="InterPro" id="IPR020084">
    <property type="entry name" value="NUDIX_hydrolase_CS"/>
</dbReference>
<dbReference type="InterPro" id="IPR020476">
    <property type="entry name" value="Nudix_hydrolase"/>
</dbReference>
<dbReference type="CDD" id="cd03425">
    <property type="entry name" value="NUDIX_MutT_NudA_like"/>
    <property type="match status" value="1"/>
</dbReference>
<evidence type="ECO:0000256" key="2">
    <source>
        <dbReference type="ARBA" id="ARBA00005582"/>
    </source>
</evidence>
<evidence type="ECO:0000256" key="6">
    <source>
        <dbReference type="ARBA" id="ARBA00022763"/>
    </source>
</evidence>
<evidence type="ECO:0000256" key="8">
    <source>
        <dbReference type="ARBA" id="ARBA00022842"/>
    </source>
</evidence>
<dbReference type="Proteomes" id="UP000780875">
    <property type="component" value="Unassembled WGS sequence"/>
</dbReference>
<evidence type="ECO:0000256" key="11">
    <source>
        <dbReference type="ARBA" id="ARBA00038905"/>
    </source>
</evidence>
<comment type="cofactor">
    <cofactor evidence="1">
        <name>Mg(2+)</name>
        <dbReference type="ChEBI" id="CHEBI:18420"/>
    </cofactor>
</comment>
<accession>A0ABS7UGB8</accession>
<sequence>MPAVSVVVGAAILRDGRVLAARRTAPPEAAGRWELPGGKVEPGETREVALVREIREELGCTVAVTGWLPGEVAIGGRHVLAVGTCELVAGEPEPREHDAVRWLAGDQLGEVDWLEPDRPFLAHLLPSLTGRGG</sequence>
<dbReference type="InterPro" id="IPR047127">
    <property type="entry name" value="MutT-like"/>
</dbReference>
<dbReference type="PANTHER" id="PTHR47707:SF1">
    <property type="entry name" value="NUDIX HYDROLASE FAMILY PROTEIN"/>
    <property type="match status" value="1"/>
</dbReference>
<dbReference type="InterPro" id="IPR000086">
    <property type="entry name" value="NUDIX_hydrolase_dom"/>
</dbReference>